<evidence type="ECO:0000313" key="2">
    <source>
        <dbReference type="Proteomes" id="UP000600449"/>
    </source>
</evidence>
<evidence type="ECO:0000313" key="1">
    <source>
        <dbReference type="EMBL" id="GGK21272.1"/>
    </source>
</evidence>
<keyword evidence="2" id="KW-1185">Reference proteome</keyword>
<evidence type="ECO:0008006" key="3">
    <source>
        <dbReference type="Google" id="ProtNLM"/>
    </source>
</evidence>
<organism evidence="1 2">
    <name type="scientific">Salinarimonas ramus</name>
    <dbReference type="NCBI Taxonomy" id="690164"/>
    <lineage>
        <taxon>Bacteria</taxon>
        <taxon>Pseudomonadati</taxon>
        <taxon>Pseudomonadota</taxon>
        <taxon>Alphaproteobacteria</taxon>
        <taxon>Hyphomicrobiales</taxon>
        <taxon>Salinarimonadaceae</taxon>
        <taxon>Salinarimonas</taxon>
    </lineage>
</organism>
<sequence>MDLLLLHRFSWWDSVMLASALDFGCEMVLTEDLQDGRSIDGMLIVDPFAADIDTVLRDI</sequence>
<protein>
    <recommendedName>
        <fullName evidence="3">PIN domain-containing protein</fullName>
    </recommendedName>
</protein>
<dbReference type="Proteomes" id="UP000600449">
    <property type="component" value="Unassembled WGS sequence"/>
</dbReference>
<comment type="caution">
    <text evidence="1">The sequence shown here is derived from an EMBL/GenBank/DDBJ whole genome shotgun (WGS) entry which is preliminary data.</text>
</comment>
<accession>A0A917Q4X0</accession>
<proteinExistence type="predicted"/>
<dbReference type="EMBL" id="BMMF01000002">
    <property type="protein sequence ID" value="GGK21272.1"/>
    <property type="molecule type" value="Genomic_DNA"/>
</dbReference>
<name>A0A917Q4X0_9HYPH</name>
<dbReference type="RefSeq" id="WP_188909198.1">
    <property type="nucleotide sequence ID" value="NZ_BMMF01000002.1"/>
</dbReference>
<dbReference type="AlphaFoldDB" id="A0A917Q4X0"/>
<gene>
    <name evidence="1" type="ORF">GCM10011322_04920</name>
</gene>
<reference evidence="1 2" key="1">
    <citation type="journal article" date="2014" name="Int. J. Syst. Evol. Microbiol.">
        <title>Complete genome sequence of Corynebacterium casei LMG S-19264T (=DSM 44701T), isolated from a smear-ripened cheese.</title>
        <authorList>
            <consortium name="US DOE Joint Genome Institute (JGI-PGF)"/>
            <person name="Walter F."/>
            <person name="Albersmeier A."/>
            <person name="Kalinowski J."/>
            <person name="Ruckert C."/>
        </authorList>
    </citation>
    <scope>NUCLEOTIDE SEQUENCE [LARGE SCALE GENOMIC DNA]</scope>
    <source>
        <strain evidence="1 2">CGMCC 1.9161</strain>
    </source>
</reference>